<comment type="caution">
    <text evidence="2">The sequence shown here is derived from an EMBL/GenBank/DDBJ whole genome shotgun (WGS) entry which is preliminary data.</text>
</comment>
<gene>
    <name evidence="2" type="ORF">GRI39_09335</name>
</gene>
<evidence type="ECO:0008006" key="4">
    <source>
        <dbReference type="Google" id="ProtNLM"/>
    </source>
</evidence>
<evidence type="ECO:0000313" key="2">
    <source>
        <dbReference type="EMBL" id="MXP26237.1"/>
    </source>
</evidence>
<dbReference type="InterPro" id="IPR021333">
    <property type="entry name" value="DUF2946"/>
</dbReference>
<feature type="transmembrane region" description="Helical" evidence="1">
    <location>
        <begin position="12"/>
        <end position="35"/>
    </location>
</feature>
<dbReference type="AlphaFoldDB" id="A0A845A9P9"/>
<keyword evidence="1" id="KW-1133">Transmembrane helix</keyword>
<evidence type="ECO:0000313" key="3">
    <source>
        <dbReference type="Proteomes" id="UP000460561"/>
    </source>
</evidence>
<evidence type="ECO:0000256" key="1">
    <source>
        <dbReference type="SAM" id="Phobius"/>
    </source>
</evidence>
<dbReference type="EMBL" id="WTYQ01000003">
    <property type="protein sequence ID" value="MXP26237.1"/>
    <property type="molecule type" value="Genomic_DNA"/>
</dbReference>
<feature type="transmembrane region" description="Helical" evidence="1">
    <location>
        <begin position="98"/>
        <end position="118"/>
    </location>
</feature>
<sequence>MGLIRKFLQGHYRLVAIIMALALCLKFAVPTGYMVDSAQDFLSLRICDGQTGGAALLVKVPMKGVSMHHGDDGDTASHAANHCPFATMAMSGLEASDVVLLLIALAFIMALGFAPLTTPDLRRIFYARPPLRGPPFSILHP</sequence>
<protein>
    <recommendedName>
        <fullName evidence="4">DUF2946 domain-containing protein</fullName>
    </recommendedName>
</protein>
<dbReference type="RefSeq" id="WP_160739441.1">
    <property type="nucleotide sequence ID" value="NZ_WTYQ01000003.1"/>
</dbReference>
<keyword evidence="1" id="KW-0812">Transmembrane</keyword>
<dbReference type="Pfam" id="PF11162">
    <property type="entry name" value="DUF2946"/>
    <property type="match status" value="1"/>
</dbReference>
<organism evidence="2 3">
    <name type="scientific">Altericroceibacterium indicum</name>
    <dbReference type="NCBI Taxonomy" id="374177"/>
    <lineage>
        <taxon>Bacteria</taxon>
        <taxon>Pseudomonadati</taxon>
        <taxon>Pseudomonadota</taxon>
        <taxon>Alphaproteobacteria</taxon>
        <taxon>Sphingomonadales</taxon>
        <taxon>Erythrobacteraceae</taxon>
        <taxon>Altericroceibacterium</taxon>
    </lineage>
</organism>
<proteinExistence type="predicted"/>
<accession>A0A845A9P9</accession>
<reference evidence="2 3" key="1">
    <citation type="submission" date="2019-12" db="EMBL/GenBank/DDBJ databases">
        <title>Genomic-based taxomic classification of the family Erythrobacteraceae.</title>
        <authorList>
            <person name="Xu L."/>
        </authorList>
    </citation>
    <scope>NUCLEOTIDE SEQUENCE [LARGE SCALE GENOMIC DNA]</scope>
    <source>
        <strain evidence="2 3">DSM 18604</strain>
    </source>
</reference>
<keyword evidence="3" id="KW-1185">Reference proteome</keyword>
<dbReference type="OrthoDB" id="7428717at2"/>
<keyword evidence="1" id="KW-0472">Membrane</keyword>
<dbReference type="Proteomes" id="UP000460561">
    <property type="component" value="Unassembled WGS sequence"/>
</dbReference>
<name>A0A845A9P9_9SPHN</name>